<dbReference type="SUPFAM" id="SSF46689">
    <property type="entry name" value="Homeodomain-like"/>
    <property type="match status" value="1"/>
</dbReference>
<dbReference type="Pfam" id="PF00440">
    <property type="entry name" value="TetR_N"/>
    <property type="match status" value="1"/>
</dbReference>
<dbReference type="InterPro" id="IPR050624">
    <property type="entry name" value="HTH-type_Tx_Regulator"/>
</dbReference>
<dbReference type="InterPro" id="IPR009057">
    <property type="entry name" value="Homeodomain-like_sf"/>
</dbReference>
<evidence type="ECO:0000313" key="4">
    <source>
        <dbReference type="EMBL" id="MFD1224271.1"/>
    </source>
</evidence>
<dbReference type="PANTHER" id="PTHR43479:SF22">
    <property type="entry name" value="TRANSCRIPTIONAL REGULATOR, TETR FAMILY"/>
    <property type="match status" value="1"/>
</dbReference>
<proteinExistence type="predicted"/>
<dbReference type="PANTHER" id="PTHR43479">
    <property type="entry name" value="ACREF/ENVCD OPERON REPRESSOR-RELATED"/>
    <property type="match status" value="1"/>
</dbReference>
<feature type="DNA-binding region" description="H-T-H motif" evidence="2">
    <location>
        <begin position="25"/>
        <end position="44"/>
    </location>
</feature>
<evidence type="ECO:0000259" key="3">
    <source>
        <dbReference type="PROSITE" id="PS50977"/>
    </source>
</evidence>
<dbReference type="EMBL" id="JBHTLU010000043">
    <property type="protein sequence ID" value="MFD1224271.1"/>
    <property type="molecule type" value="Genomic_DNA"/>
</dbReference>
<dbReference type="Proteomes" id="UP001597180">
    <property type="component" value="Unassembled WGS sequence"/>
</dbReference>
<dbReference type="Gene3D" id="1.10.357.10">
    <property type="entry name" value="Tetracycline Repressor, domain 2"/>
    <property type="match status" value="1"/>
</dbReference>
<sequence>MNGKKLQIVQSAIKLFGERDYHTTSIQDIASLAGVSKGAFYLHFHSKEELLISIYHYFFELIFQGLDQALSDTTASPETILRQVLLQQLKIIIGNKEFLAMMQNNGAAFIQNETVKNMMFETNLQILSWFQKRIIEVYGSPIEKYSLDCAIMLNSLLKDYLFYCLSYHIAMKPEEVASFLYERLDDLAQGLMRKNHAPIFSSIEMMQKQGLCGDGSTWLLKVEQCKQWIESNIEDQRTSDTLIQSIHAVVNELKKEEPNEIIIQGMYNYLLTLSKEYPPLLEQLEQLLAWRLGN</sequence>
<dbReference type="PRINTS" id="PR00455">
    <property type="entry name" value="HTHTETR"/>
</dbReference>
<protein>
    <submittedName>
        <fullName evidence="4">TetR/AcrR family transcriptional regulator</fullName>
    </submittedName>
</protein>
<dbReference type="RefSeq" id="WP_345590598.1">
    <property type="nucleotide sequence ID" value="NZ_BAABJG010000023.1"/>
</dbReference>
<keyword evidence="5" id="KW-1185">Reference proteome</keyword>
<name>A0ABW3UV69_9BACL</name>
<evidence type="ECO:0000256" key="1">
    <source>
        <dbReference type="ARBA" id="ARBA00023125"/>
    </source>
</evidence>
<gene>
    <name evidence="4" type="ORF">ACFQ4B_29615</name>
</gene>
<accession>A0ABW3UV69</accession>
<reference evidence="5" key="1">
    <citation type="journal article" date="2019" name="Int. J. Syst. Evol. Microbiol.">
        <title>The Global Catalogue of Microorganisms (GCM) 10K type strain sequencing project: providing services to taxonomists for standard genome sequencing and annotation.</title>
        <authorList>
            <consortium name="The Broad Institute Genomics Platform"/>
            <consortium name="The Broad Institute Genome Sequencing Center for Infectious Disease"/>
            <person name="Wu L."/>
            <person name="Ma J."/>
        </authorList>
    </citation>
    <scope>NUCLEOTIDE SEQUENCE [LARGE SCALE GENOMIC DNA]</scope>
    <source>
        <strain evidence="5">CCUG 53270</strain>
    </source>
</reference>
<evidence type="ECO:0000313" key="5">
    <source>
        <dbReference type="Proteomes" id="UP001597180"/>
    </source>
</evidence>
<organism evidence="4 5">
    <name type="scientific">Paenibacillus vulneris</name>
    <dbReference type="NCBI Taxonomy" id="1133364"/>
    <lineage>
        <taxon>Bacteria</taxon>
        <taxon>Bacillati</taxon>
        <taxon>Bacillota</taxon>
        <taxon>Bacilli</taxon>
        <taxon>Bacillales</taxon>
        <taxon>Paenibacillaceae</taxon>
        <taxon>Paenibacillus</taxon>
    </lineage>
</organism>
<dbReference type="PROSITE" id="PS50977">
    <property type="entry name" value="HTH_TETR_2"/>
    <property type="match status" value="1"/>
</dbReference>
<dbReference type="InterPro" id="IPR001647">
    <property type="entry name" value="HTH_TetR"/>
</dbReference>
<feature type="domain" description="HTH tetR-type" evidence="3">
    <location>
        <begin position="2"/>
        <end position="62"/>
    </location>
</feature>
<keyword evidence="1 2" id="KW-0238">DNA-binding</keyword>
<comment type="caution">
    <text evidence="4">The sequence shown here is derived from an EMBL/GenBank/DDBJ whole genome shotgun (WGS) entry which is preliminary data.</text>
</comment>
<evidence type="ECO:0000256" key="2">
    <source>
        <dbReference type="PROSITE-ProRule" id="PRU00335"/>
    </source>
</evidence>